<evidence type="ECO:0000256" key="1">
    <source>
        <dbReference type="SAM" id="MobiDB-lite"/>
    </source>
</evidence>
<organism evidence="2 3">
    <name type="scientific">Candidatus Ozemobacter sibiricus</name>
    <dbReference type="NCBI Taxonomy" id="2268124"/>
    <lineage>
        <taxon>Bacteria</taxon>
        <taxon>Candidatus Ozemobacteria</taxon>
        <taxon>Candidatus Ozemobacterales</taxon>
        <taxon>Candidatus Ozemobacteraceae</taxon>
        <taxon>Candidatus Ozemobacter</taxon>
    </lineage>
</organism>
<dbReference type="EMBL" id="QOQW01000003">
    <property type="protein sequence ID" value="RCK81136.1"/>
    <property type="molecule type" value="Genomic_DNA"/>
</dbReference>
<feature type="compositionally biased region" description="Low complexity" evidence="1">
    <location>
        <begin position="162"/>
        <end position="178"/>
    </location>
</feature>
<dbReference type="InterPro" id="IPR029069">
    <property type="entry name" value="HotDog_dom_sf"/>
</dbReference>
<accession>A0A367ZSX0</accession>
<sequence>MKFRGLDRLTAWEAWRTAVGRKAVSFEEYCLRQGLGEPERLPESLVLQAAFDLANWLVMLSSDYRLAGRPIGAEQVCFHRFLGPGQAMTVAVAVRERAADRLIFDAVGRDGSREIFHCEAGEMELLPLPDLEDPDDRRTLFSEIFHPEGEAGACPAPRIQPGSSRATTGEGSGRRTTSPLPEDRSP</sequence>
<dbReference type="AlphaFoldDB" id="A0A367ZSX0"/>
<proteinExistence type="predicted"/>
<comment type="caution">
    <text evidence="2">The sequence shown here is derived from an EMBL/GenBank/DDBJ whole genome shotgun (WGS) entry which is preliminary data.</text>
</comment>
<evidence type="ECO:0000313" key="2">
    <source>
        <dbReference type="EMBL" id="RCK81136.1"/>
    </source>
</evidence>
<reference evidence="2 3" key="1">
    <citation type="submission" date="2018-05" db="EMBL/GenBank/DDBJ databases">
        <title>A metagenomic window into the 2 km-deep terrestrial subsurface aquifer revealed taxonomically and functionally diverse microbial community comprising novel uncultured bacterial lineages.</title>
        <authorList>
            <person name="Kadnikov V.V."/>
            <person name="Mardanov A.V."/>
            <person name="Beletsky A.V."/>
            <person name="Banks D."/>
            <person name="Pimenov N.V."/>
            <person name="Frank Y.A."/>
            <person name="Karnachuk O.V."/>
            <person name="Ravin N.V."/>
        </authorList>
    </citation>
    <scope>NUCLEOTIDE SEQUENCE [LARGE SCALE GENOMIC DNA]</scope>
    <source>
        <strain evidence="2">BY5</strain>
    </source>
</reference>
<evidence type="ECO:0000313" key="3">
    <source>
        <dbReference type="Proteomes" id="UP000252355"/>
    </source>
</evidence>
<dbReference type="Gene3D" id="3.10.129.10">
    <property type="entry name" value="Hotdog Thioesterase"/>
    <property type="match status" value="1"/>
</dbReference>
<gene>
    <name evidence="2" type="ORF">OZSIB_2513</name>
</gene>
<dbReference type="SUPFAM" id="SSF54637">
    <property type="entry name" value="Thioesterase/thiol ester dehydrase-isomerase"/>
    <property type="match status" value="1"/>
</dbReference>
<protein>
    <submittedName>
        <fullName evidence="2">Uncharacterized protein</fullName>
    </submittedName>
</protein>
<dbReference type="Proteomes" id="UP000252355">
    <property type="component" value="Unassembled WGS sequence"/>
</dbReference>
<feature type="region of interest" description="Disordered" evidence="1">
    <location>
        <begin position="143"/>
        <end position="186"/>
    </location>
</feature>
<name>A0A367ZSX0_9BACT</name>